<feature type="transmembrane region" description="Helical" evidence="1">
    <location>
        <begin position="258"/>
        <end position="274"/>
    </location>
</feature>
<feature type="chain" id="PRO_5042104777" description="DUF1275 domain-containing protein" evidence="2">
    <location>
        <begin position="21"/>
        <end position="276"/>
    </location>
</feature>
<dbReference type="EMBL" id="JATAAI010000021">
    <property type="protein sequence ID" value="KAK1738382.1"/>
    <property type="molecule type" value="Genomic_DNA"/>
</dbReference>
<dbReference type="InterPro" id="IPR010699">
    <property type="entry name" value="DUF1275"/>
</dbReference>
<keyword evidence="1" id="KW-1133">Transmembrane helix</keyword>
<feature type="signal peptide" evidence="2">
    <location>
        <begin position="1"/>
        <end position="20"/>
    </location>
</feature>
<reference evidence="3" key="1">
    <citation type="submission" date="2023-06" db="EMBL/GenBank/DDBJ databases">
        <title>Survivors Of The Sea: Transcriptome response of Skeletonema marinoi to long-term dormancy.</title>
        <authorList>
            <person name="Pinder M.I.M."/>
            <person name="Kourtchenko O."/>
            <person name="Robertson E.K."/>
            <person name="Larsson T."/>
            <person name="Maumus F."/>
            <person name="Osuna-Cruz C.M."/>
            <person name="Vancaester E."/>
            <person name="Stenow R."/>
            <person name="Vandepoele K."/>
            <person name="Ploug H."/>
            <person name="Bruchert V."/>
            <person name="Godhe A."/>
            <person name="Topel M."/>
        </authorList>
    </citation>
    <scope>NUCLEOTIDE SEQUENCE</scope>
    <source>
        <strain evidence="3">R05AC</strain>
    </source>
</reference>
<sequence length="276" mass="29710">MMKSSYILLCLLLALESVASTTTFFTTREKRIETWSKANEAAAAPLVLSRIKNTSLVCTGGESPDQRRIVHPLFFSSSMAALAGCSHVICIKRFQVYNAMMTGNIIGFGVALAEGNMSEAKFRLSLLGSFFSGTICARSLQSRSLCRDNKHHKVVAPLAFGMFAIADRIPENHKKKLVLLSAAFGLVYATANHTLNATITQLMTGHITKLGAAISDRVGSANRCFNSGTATSFSILTSFTIGCALGARIFLAVGQEKPIFTIIGAIYAVLLLLFRG</sequence>
<protein>
    <recommendedName>
        <fullName evidence="5">DUF1275 domain-containing protein</fullName>
    </recommendedName>
</protein>
<evidence type="ECO:0000313" key="3">
    <source>
        <dbReference type="EMBL" id="KAK1738382.1"/>
    </source>
</evidence>
<keyword evidence="2" id="KW-0732">Signal</keyword>
<evidence type="ECO:0000256" key="1">
    <source>
        <dbReference type="SAM" id="Phobius"/>
    </source>
</evidence>
<feature type="transmembrane region" description="Helical" evidence="1">
    <location>
        <begin position="230"/>
        <end position="251"/>
    </location>
</feature>
<keyword evidence="1" id="KW-0812">Transmembrane</keyword>
<accession>A0AAD8Y3I4</accession>
<dbReference type="PANTHER" id="PTHR37314:SF4">
    <property type="entry name" value="UPF0700 TRANSMEMBRANE PROTEIN YOAK"/>
    <property type="match status" value="1"/>
</dbReference>
<gene>
    <name evidence="3" type="ORF">QTG54_011051</name>
</gene>
<feature type="transmembrane region" description="Helical" evidence="1">
    <location>
        <begin position="177"/>
        <end position="195"/>
    </location>
</feature>
<keyword evidence="4" id="KW-1185">Reference proteome</keyword>
<evidence type="ECO:0008006" key="5">
    <source>
        <dbReference type="Google" id="ProtNLM"/>
    </source>
</evidence>
<keyword evidence="1" id="KW-0472">Membrane</keyword>
<proteinExistence type="predicted"/>
<evidence type="ECO:0000256" key="2">
    <source>
        <dbReference type="SAM" id="SignalP"/>
    </source>
</evidence>
<evidence type="ECO:0000313" key="4">
    <source>
        <dbReference type="Proteomes" id="UP001224775"/>
    </source>
</evidence>
<dbReference type="AlphaFoldDB" id="A0AAD8Y3I4"/>
<dbReference type="Proteomes" id="UP001224775">
    <property type="component" value="Unassembled WGS sequence"/>
</dbReference>
<feature type="transmembrane region" description="Helical" evidence="1">
    <location>
        <begin position="69"/>
        <end position="91"/>
    </location>
</feature>
<dbReference type="Pfam" id="PF06912">
    <property type="entry name" value="DUF1275"/>
    <property type="match status" value="1"/>
</dbReference>
<comment type="caution">
    <text evidence="3">The sequence shown here is derived from an EMBL/GenBank/DDBJ whole genome shotgun (WGS) entry which is preliminary data.</text>
</comment>
<name>A0AAD8Y3I4_9STRA</name>
<organism evidence="3 4">
    <name type="scientific">Skeletonema marinoi</name>
    <dbReference type="NCBI Taxonomy" id="267567"/>
    <lineage>
        <taxon>Eukaryota</taxon>
        <taxon>Sar</taxon>
        <taxon>Stramenopiles</taxon>
        <taxon>Ochrophyta</taxon>
        <taxon>Bacillariophyta</taxon>
        <taxon>Coscinodiscophyceae</taxon>
        <taxon>Thalassiosirophycidae</taxon>
        <taxon>Thalassiosirales</taxon>
        <taxon>Skeletonemataceae</taxon>
        <taxon>Skeletonema</taxon>
        <taxon>Skeletonema marinoi-dohrnii complex</taxon>
    </lineage>
</organism>
<dbReference type="PANTHER" id="PTHR37314">
    <property type="entry name" value="SLR0142 PROTEIN"/>
    <property type="match status" value="1"/>
</dbReference>